<reference evidence="4 5" key="1">
    <citation type="journal article" date="2024" name="Nat. Commun.">
        <title>Phylogenomics reveals the evolutionary origins of lichenization in chlorophyte algae.</title>
        <authorList>
            <person name="Puginier C."/>
            <person name="Libourel C."/>
            <person name="Otte J."/>
            <person name="Skaloud P."/>
            <person name="Haon M."/>
            <person name="Grisel S."/>
            <person name="Petersen M."/>
            <person name="Berrin J.G."/>
            <person name="Delaux P.M."/>
            <person name="Dal Grande F."/>
            <person name="Keller J."/>
        </authorList>
    </citation>
    <scope>NUCLEOTIDE SEQUENCE [LARGE SCALE GENOMIC DNA]</scope>
    <source>
        <strain evidence="4 5">SAG 2145</strain>
    </source>
</reference>
<keyword evidence="5" id="KW-1185">Reference proteome</keyword>
<dbReference type="Gene3D" id="3.90.1410.10">
    <property type="entry name" value="set domain protein methyltransferase, domain 1"/>
    <property type="match status" value="1"/>
</dbReference>
<evidence type="ECO:0000313" key="5">
    <source>
        <dbReference type="Proteomes" id="UP001438707"/>
    </source>
</evidence>
<accession>A0AAW1RL75</accession>
<dbReference type="GO" id="GO:0016279">
    <property type="term" value="F:protein-lysine N-methyltransferase activity"/>
    <property type="evidence" value="ECO:0007669"/>
    <property type="project" value="TreeGrafter"/>
</dbReference>
<dbReference type="InterPro" id="IPR046341">
    <property type="entry name" value="SET_dom_sf"/>
</dbReference>
<keyword evidence="1" id="KW-0489">Methyltransferase</keyword>
<evidence type="ECO:0008006" key="6">
    <source>
        <dbReference type="Google" id="ProtNLM"/>
    </source>
</evidence>
<dbReference type="Proteomes" id="UP001438707">
    <property type="component" value="Unassembled WGS sequence"/>
</dbReference>
<keyword evidence="2" id="KW-0808">Transferase</keyword>
<dbReference type="EMBL" id="JALJOS010000009">
    <property type="protein sequence ID" value="KAK9834559.1"/>
    <property type="molecule type" value="Genomic_DNA"/>
</dbReference>
<dbReference type="GO" id="GO:0032259">
    <property type="term" value="P:methylation"/>
    <property type="evidence" value="ECO:0007669"/>
    <property type="project" value="UniProtKB-KW"/>
</dbReference>
<sequence length="212" mass="23058">MNHSSNAGGGVSYAYFRSAIVATAGKSFQEGEQVFITYGNQSNDRLLQFYGFVEEDNPNDTFVICNAVSKIRRQGIPGADFTSPRLQWLQAQRKRRDAEEIVFTSRGLAPASAAALRALVASDDEFESRQAGGQDALGQPLGGSSELLIRQVALSLAEDELSSSEGAADSSEEATADSSLTAALIHQFWHQKRKVLMKAISRLRQGVERLET</sequence>
<proteinExistence type="predicted"/>
<dbReference type="InterPro" id="IPR036464">
    <property type="entry name" value="Rubisco_LSMT_subst-bd_sf"/>
</dbReference>
<evidence type="ECO:0000256" key="2">
    <source>
        <dbReference type="ARBA" id="ARBA00022679"/>
    </source>
</evidence>
<organism evidence="4 5">
    <name type="scientific">Apatococcus lobatus</name>
    <dbReference type="NCBI Taxonomy" id="904363"/>
    <lineage>
        <taxon>Eukaryota</taxon>
        <taxon>Viridiplantae</taxon>
        <taxon>Chlorophyta</taxon>
        <taxon>core chlorophytes</taxon>
        <taxon>Trebouxiophyceae</taxon>
        <taxon>Chlorellales</taxon>
        <taxon>Chlorellaceae</taxon>
        <taxon>Apatococcus</taxon>
    </lineage>
</organism>
<evidence type="ECO:0000256" key="1">
    <source>
        <dbReference type="ARBA" id="ARBA00022603"/>
    </source>
</evidence>
<dbReference type="AlphaFoldDB" id="A0AAW1RL75"/>
<evidence type="ECO:0000256" key="3">
    <source>
        <dbReference type="ARBA" id="ARBA00022691"/>
    </source>
</evidence>
<dbReference type="SUPFAM" id="SSF82199">
    <property type="entry name" value="SET domain"/>
    <property type="match status" value="1"/>
</dbReference>
<evidence type="ECO:0000313" key="4">
    <source>
        <dbReference type="EMBL" id="KAK9834559.1"/>
    </source>
</evidence>
<keyword evidence="3" id="KW-0949">S-adenosyl-L-methionine</keyword>
<dbReference type="PANTHER" id="PTHR13271">
    <property type="entry name" value="UNCHARACTERIZED PUTATIVE METHYLTRANSFERASE"/>
    <property type="match status" value="1"/>
</dbReference>
<name>A0AAW1RL75_9CHLO</name>
<protein>
    <recommendedName>
        <fullName evidence="6">SET domain-containing protein</fullName>
    </recommendedName>
</protein>
<gene>
    <name evidence="4" type="ORF">WJX74_004648</name>
</gene>
<comment type="caution">
    <text evidence="4">The sequence shown here is derived from an EMBL/GenBank/DDBJ whole genome shotgun (WGS) entry which is preliminary data.</text>
</comment>
<dbReference type="InterPro" id="IPR050600">
    <property type="entry name" value="SETD3_SETD6_MTase"/>
</dbReference>
<dbReference type="SUPFAM" id="SSF81822">
    <property type="entry name" value="RuBisCo LSMT C-terminal, substrate-binding domain"/>
    <property type="match status" value="1"/>
</dbReference>
<dbReference type="PANTHER" id="PTHR13271:SF133">
    <property type="entry name" value="SET DOMAIN-CONTAINING PROTEIN"/>
    <property type="match status" value="1"/>
</dbReference>